<sequence length="232" mass="25170">MKTLKLISFLLVLSATFVFTSCKKKEELPPRIETAAQIAELHNILLQKIYTEYLPEVRTKSKNQNDLIIADVIDFIAAQPQLGDVDKTIILEIKNFFTNFDSRKVTGKTTAEALVEYILQNCDATKVATNSNIESLELADLSAFQRDVYNSVIAASTDFWTTSEFTNSKDITKSKGSATILADGVGAAWGLFLGPGGSAIAATIASLVANEAENGDGSSPVFDGKVYTPKDM</sequence>
<evidence type="ECO:0008006" key="4">
    <source>
        <dbReference type="Google" id="ProtNLM"/>
    </source>
</evidence>
<evidence type="ECO:0000313" key="3">
    <source>
        <dbReference type="Proteomes" id="UP000027616"/>
    </source>
</evidence>
<protein>
    <recommendedName>
        <fullName evidence="4">Lipoprotein</fullName>
    </recommendedName>
</protein>
<organism evidence="2 3">
    <name type="scientific">Mucinivorans hirudinis</name>
    <dbReference type="NCBI Taxonomy" id="1433126"/>
    <lineage>
        <taxon>Bacteria</taxon>
        <taxon>Pseudomonadati</taxon>
        <taxon>Bacteroidota</taxon>
        <taxon>Bacteroidia</taxon>
        <taxon>Bacteroidales</taxon>
        <taxon>Rikenellaceae</taxon>
        <taxon>Mucinivorans</taxon>
    </lineage>
</organism>
<reference evidence="2 3" key="1">
    <citation type="journal article" date="2015" name="Genome Announc.">
        <title>Complete Genome Sequence of the Novel Leech Symbiont Mucinivorans hirudinis M3T.</title>
        <authorList>
            <person name="Nelson M.C."/>
            <person name="Bomar L."/>
            <person name="Graf J."/>
        </authorList>
    </citation>
    <scope>NUCLEOTIDE SEQUENCE [LARGE SCALE GENOMIC DNA]</scope>
    <source>
        <strain evidence="3">M3</strain>
    </source>
</reference>
<keyword evidence="1" id="KW-0732">Signal</keyword>
<dbReference type="HOGENOM" id="CLU_1193772_0_0_10"/>
<gene>
    <name evidence="2" type="ORF">BN938_0842</name>
</gene>
<name>A0A060RAZ4_9BACT</name>
<feature type="chain" id="PRO_5001586195" description="Lipoprotein" evidence="1">
    <location>
        <begin position="21"/>
        <end position="232"/>
    </location>
</feature>
<evidence type="ECO:0000256" key="1">
    <source>
        <dbReference type="SAM" id="SignalP"/>
    </source>
</evidence>
<dbReference type="STRING" id="1433126.BN938_0842"/>
<dbReference type="EMBL" id="HG934468">
    <property type="protein sequence ID" value="CDN30943.1"/>
    <property type="molecule type" value="Genomic_DNA"/>
</dbReference>
<dbReference type="OrthoDB" id="1289594at2"/>
<keyword evidence="3" id="KW-1185">Reference proteome</keyword>
<dbReference type="PROSITE" id="PS51257">
    <property type="entry name" value="PROKAR_LIPOPROTEIN"/>
    <property type="match status" value="1"/>
</dbReference>
<dbReference type="KEGG" id="rbc:BN938_0842"/>
<proteinExistence type="predicted"/>
<dbReference type="AlphaFoldDB" id="A0A060RAZ4"/>
<dbReference type="Proteomes" id="UP000027616">
    <property type="component" value="Chromosome I"/>
</dbReference>
<accession>A0A060RAZ4</accession>
<evidence type="ECO:0000313" key="2">
    <source>
        <dbReference type="EMBL" id="CDN30943.1"/>
    </source>
</evidence>
<feature type="signal peptide" evidence="1">
    <location>
        <begin position="1"/>
        <end position="20"/>
    </location>
</feature>